<dbReference type="PANTHER" id="PTHR16138">
    <property type="entry name" value="MYCOPHENOLIC ACID ACYL-GLUCURONIDE ESTERASE, MITOCHONDRIAL"/>
    <property type="match status" value="1"/>
</dbReference>
<dbReference type="GO" id="GO:0102390">
    <property type="term" value="F:mycophenolic acid acyl-glucuronide esterase activity"/>
    <property type="evidence" value="ECO:0007669"/>
    <property type="project" value="UniProtKB-EC"/>
</dbReference>
<evidence type="ECO:0000256" key="10">
    <source>
        <dbReference type="ARBA" id="ARBA00047409"/>
    </source>
</evidence>
<evidence type="ECO:0000256" key="9">
    <source>
        <dbReference type="ARBA" id="ARBA00046047"/>
    </source>
</evidence>
<evidence type="ECO:0000313" key="14">
    <source>
        <dbReference type="Proteomes" id="UP000542776"/>
    </source>
</evidence>
<evidence type="ECO:0000256" key="7">
    <source>
        <dbReference type="ARBA" id="ARBA00042645"/>
    </source>
</evidence>
<dbReference type="Proteomes" id="UP000542776">
    <property type="component" value="Unassembled WGS sequence"/>
</dbReference>
<keyword evidence="14" id="KW-1185">Reference proteome</keyword>
<dbReference type="EC" id="3.1.1.93" evidence="4"/>
<evidence type="ECO:0000259" key="12">
    <source>
        <dbReference type="Pfam" id="PF12697"/>
    </source>
</evidence>
<evidence type="ECO:0000313" key="13">
    <source>
        <dbReference type="EMBL" id="MBB4000027.1"/>
    </source>
</evidence>
<comment type="caution">
    <text evidence="13">The sequence shown here is derived from an EMBL/GenBank/DDBJ whole genome shotgun (WGS) entry which is preliminary data.</text>
</comment>
<dbReference type="InterPro" id="IPR052382">
    <property type="entry name" value="ABHD10_acyl-thioesterase"/>
</dbReference>
<dbReference type="EC" id="3.1.2.22" evidence="1"/>
<comment type="catalytic activity">
    <reaction evidence="11">
        <text>mycophenolic acid O-acyl-beta-D-glucuronide + H2O = mycophenolate + D-glucuronate + H(+)</text>
        <dbReference type="Rhea" id="RHEA:34179"/>
        <dbReference type="ChEBI" id="CHEBI:15377"/>
        <dbReference type="ChEBI" id="CHEBI:15378"/>
        <dbReference type="ChEBI" id="CHEBI:58720"/>
        <dbReference type="ChEBI" id="CHEBI:62932"/>
        <dbReference type="ChEBI" id="CHEBI:66982"/>
        <dbReference type="EC" id="3.1.1.93"/>
    </reaction>
    <physiologicalReaction direction="left-to-right" evidence="11">
        <dbReference type="Rhea" id="RHEA:34180"/>
    </physiologicalReaction>
</comment>
<feature type="domain" description="AB hydrolase-1" evidence="12">
    <location>
        <begin position="45"/>
        <end position="237"/>
    </location>
</feature>
<dbReference type="InterPro" id="IPR029058">
    <property type="entry name" value="AB_hydrolase_fold"/>
</dbReference>
<dbReference type="AlphaFoldDB" id="A0A7W6H7K6"/>
<dbReference type="Pfam" id="PF12697">
    <property type="entry name" value="Abhydrolase_6"/>
    <property type="match status" value="1"/>
</dbReference>
<evidence type="ECO:0000256" key="5">
    <source>
        <dbReference type="ARBA" id="ARBA00039314"/>
    </source>
</evidence>
<name>A0A7W6H7K6_9HYPH</name>
<dbReference type="PANTHER" id="PTHR16138:SF7">
    <property type="entry name" value="PALMITOYL-PROTEIN THIOESTERASE ABHD10, MITOCHONDRIAL"/>
    <property type="match status" value="1"/>
</dbReference>
<comment type="catalytic activity">
    <reaction evidence="10">
        <text>S-hexadecanoyl-L-cysteinyl-[protein] + H2O = L-cysteinyl-[protein] + hexadecanoate + H(+)</text>
        <dbReference type="Rhea" id="RHEA:19233"/>
        <dbReference type="Rhea" id="RHEA-COMP:10131"/>
        <dbReference type="Rhea" id="RHEA-COMP:11032"/>
        <dbReference type="ChEBI" id="CHEBI:7896"/>
        <dbReference type="ChEBI" id="CHEBI:15377"/>
        <dbReference type="ChEBI" id="CHEBI:15378"/>
        <dbReference type="ChEBI" id="CHEBI:29950"/>
        <dbReference type="ChEBI" id="CHEBI:74151"/>
        <dbReference type="EC" id="3.1.2.22"/>
    </reaction>
    <physiologicalReaction direction="left-to-right" evidence="10">
        <dbReference type="Rhea" id="RHEA:19234"/>
    </physiologicalReaction>
</comment>
<dbReference type="SUPFAM" id="SSF53474">
    <property type="entry name" value="alpha/beta-Hydrolases"/>
    <property type="match status" value="1"/>
</dbReference>
<dbReference type="Gene3D" id="3.40.50.1820">
    <property type="entry name" value="alpha/beta hydrolase"/>
    <property type="match status" value="1"/>
</dbReference>
<accession>A0A7W6H7K6</accession>
<evidence type="ECO:0000256" key="4">
    <source>
        <dbReference type="ARBA" id="ARBA00039132"/>
    </source>
</evidence>
<dbReference type="InterPro" id="IPR000073">
    <property type="entry name" value="AB_hydrolase_1"/>
</dbReference>
<evidence type="ECO:0000256" key="2">
    <source>
        <dbReference type="ARBA" id="ARBA00022801"/>
    </source>
</evidence>
<evidence type="ECO:0000256" key="11">
    <source>
        <dbReference type="ARBA" id="ARBA00047972"/>
    </source>
</evidence>
<keyword evidence="2" id="KW-0378">Hydrolase</keyword>
<evidence type="ECO:0000256" key="6">
    <source>
        <dbReference type="ARBA" id="ARBA00041520"/>
    </source>
</evidence>
<dbReference type="EMBL" id="JACIEK010000014">
    <property type="protein sequence ID" value="MBB4000027.1"/>
    <property type="molecule type" value="Genomic_DNA"/>
</dbReference>
<reference evidence="13 14" key="1">
    <citation type="submission" date="2020-08" db="EMBL/GenBank/DDBJ databases">
        <title>Genomic Encyclopedia of Type Strains, Phase IV (KMG-IV): sequencing the most valuable type-strain genomes for metagenomic binning, comparative biology and taxonomic classification.</title>
        <authorList>
            <person name="Goeker M."/>
        </authorList>
    </citation>
    <scope>NUCLEOTIDE SEQUENCE [LARGE SCALE GENOMIC DNA]</scope>
    <source>
        <strain evidence="13 14">DSM 102238</strain>
    </source>
</reference>
<dbReference type="GO" id="GO:0008474">
    <property type="term" value="F:palmitoyl-(protein) hydrolase activity"/>
    <property type="evidence" value="ECO:0007669"/>
    <property type="project" value="UniProtKB-EC"/>
</dbReference>
<gene>
    <name evidence="13" type="ORF">GGR04_003901</name>
</gene>
<organism evidence="13 14">
    <name type="scientific">Aureimonas pseudogalii</name>
    <dbReference type="NCBI Taxonomy" id="1744844"/>
    <lineage>
        <taxon>Bacteria</taxon>
        <taxon>Pseudomonadati</taxon>
        <taxon>Pseudomonadota</taxon>
        <taxon>Alphaproteobacteria</taxon>
        <taxon>Hyphomicrobiales</taxon>
        <taxon>Aurantimonadaceae</taxon>
        <taxon>Aureimonas</taxon>
    </lineage>
</organism>
<dbReference type="RefSeq" id="WP_183201529.1">
    <property type="nucleotide sequence ID" value="NZ_JACIEK010000014.1"/>
</dbReference>
<evidence type="ECO:0000256" key="3">
    <source>
        <dbReference type="ARBA" id="ARBA00022946"/>
    </source>
</evidence>
<comment type="function">
    <text evidence="9">Acts as an acyl-protein thioesterase that hydrolyzes fatty acids from acylated residues in proteins. Regulates the mitochondrial S-depalmitoylation of the nucleophilic active site residue of peroxiredoxin-5/PRDX5, a key antioxidant protein, therefore modulating mitochondrial antioxidant ability. Also catalyzes the deglucuronidation of mycophenolic acid acyl-glucuronide, an active metabolite of the immunosuppressant drug mycophenolate.</text>
</comment>
<sequence length="259" mass="27550">MTADTASILRDAALPHPIAHLAVAGPAPTVVWLGGYRSDMRGAKAERLAAGAGRGTYGFLRFDYSGHGESGGAFEDGTISRWSEDAGAAIEALAPGPLILVGSSMGAWIALRLTAWLRARGEGERLKGLLLLAPAPDFTGRLVEPSLTAEERACLEREGRILRPSPYGEPTLYTRALIEDGAAVAVMDRPIETGCPVRIIQGMEDAEVPFAHALELVSHLPADGVTLTLVRDGDHRLSREEDLLRMERALGELLAAARG</sequence>
<keyword evidence="3" id="KW-0809">Transit peptide</keyword>
<evidence type="ECO:0000256" key="8">
    <source>
        <dbReference type="ARBA" id="ARBA00042704"/>
    </source>
</evidence>
<evidence type="ECO:0000256" key="1">
    <source>
        <dbReference type="ARBA" id="ARBA00012423"/>
    </source>
</evidence>
<proteinExistence type="predicted"/>
<protein>
    <recommendedName>
        <fullName evidence="5">Palmitoyl-protein thioesterase ABHD10, mitochondrial</fullName>
        <ecNumber evidence="4">3.1.1.93</ecNumber>
        <ecNumber evidence="1">3.1.2.22</ecNumber>
    </recommendedName>
    <alternativeName>
        <fullName evidence="7">Acyl-protein thioesterase ABHD10</fullName>
    </alternativeName>
    <alternativeName>
        <fullName evidence="8">Alpha/beta hydrolase domain-containing protein 10</fullName>
    </alternativeName>
    <alternativeName>
        <fullName evidence="6">Mycophenolic acid acyl-glucuronide esterase, mitochondrial</fullName>
    </alternativeName>
</protein>